<feature type="coiled-coil region" evidence="1">
    <location>
        <begin position="32"/>
        <end position="91"/>
    </location>
</feature>
<protein>
    <submittedName>
        <fullName evidence="4">Signal peptide containing protein</fullName>
    </submittedName>
</protein>
<evidence type="ECO:0000256" key="2">
    <source>
        <dbReference type="SAM" id="MobiDB-lite"/>
    </source>
</evidence>
<evidence type="ECO:0000256" key="1">
    <source>
        <dbReference type="SAM" id="Coils"/>
    </source>
</evidence>
<proteinExistence type="predicted"/>
<dbReference type="AlphaFoldDB" id="L1LAI0"/>
<evidence type="ECO:0000256" key="3">
    <source>
        <dbReference type="SAM" id="SignalP"/>
    </source>
</evidence>
<dbReference type="VEuPathDB" id="PiroplasmaDB:BEWA_047400"/>
<dbReference type="RefSeq" id="XP_004831727.1">
    <property type="nucleotide sequence ID" value="XM_004831670.1"/>
</dbReference>
<evidence type="ECO:0000313" key="5">
    <source>
        <dbReference type="Proteomes" id="UP000031512"/>
    </source>
</evidence>
<accession>L1LAI0</accession>
<sequence length="265" mass="29519">MKILAILCVTYALRLCSCRRFDEIAAGFNGEVARAQELIEETKSALRGARNKLKDYTNACTDIQNAKKEELERTRSALETAEKVLEAASGTDMVLRVLQKVKEGLESDLNYTIPSVESQESLVTEAMKRVSDAQYLLSNIQPLEKFYEGGNEQKPLWDIPADTEPVTTPVAKPVKPRCTTAENTKPKKTPPKPANNRPKRPEGTQATRGSKGITLPPSQQNEECEELLSEEPYLYDNAPREEIYENGLTRNTCKVTTTSTVKVVP</sequence>
<feature type="signal peptide" evidence="3">
    <location>
        <begin position="1"/>
        <end position="18"/>
    </location>
</feature>
<name>L1LAI0_THEEQ</name>
<feature type="chain" id="PRO_5003952315" evidence="3">
    <location>
        <begin position="19"/>
        <end position="265"/>
    </location>
</feature>
<organism evidence="4 5">
    <name type="scientific">Theileria equi strain WA</name>
    <dbReference type="NCBI Taxonomy" id="1537102"/>
    <lineage>
        <taxon>Eukaryota</taxon>
        <taxon>Sar</taxon>
        <taxon>Alveolata</taxon>
        <taxon>Apicomplexa</taxon>
        <taxon>Aconoidasida</taxon>
        <taxon>Piroplasmida</taxon>
        <taxon>Theileriidae</taxon>
        <taxon>Theileria</taxon>
    </lineage>
</organism>
<dbReference type="Proteomes" id="UP000031512">
    <property type="component" value="Unassembled WGS sequence"/>
</dbReference>
<keyword evidence="3" id="KW-0732">Signal</keyword>
<gene>
    <name evidence="4" type="ORF">BEWA_047400</name>
</gene>
<comment type="caution">
    <text evidence="4">The sequence shown here is derived from an EMBL/GenBank/DDBJ whole genome shotgun (WGS) entry which is preliminary data.</text>
</comment>
<reference evidence="4 5" key="1">
    <citation type="journal article" date="2012" name="BMC Genomics">
        <title>Comparative genomic analysis and phylogenetic position of Theileria equi.</title>
        <authorList>
            <person name="Kappmeyer L.S."/>
            <person name="Thiagarajan M."/>
            <person name="Herndon D.R."/>
            <person name="Ramsay J.D."/>
            <person name="Caler E."/>
            <person name="Djikeng A."/>
            <person name="Gillespie J.J."/>
            <person name="Lau A.O."/>
            <person name="Roalson E.H."/>
            <person name="Silva J.C."/>
            <person name="Silva M.G."/>
            <person name="Suarez C.E."/>
            <person name="Ueti M.W."/>
            <person name="Nene V.M."/>
            <person name="Mealey R.H."/>
            <person name="Knowles D.P."/>
            <person name="Brayton K.A."/>
        </authorList>
    </citation>
    <scope>NUCLEOTIDE SEQUENCE [LARGE SCALE GENOMIC DNA]</scope>
    <source>
        <strain evidence="4 5">WA</strain>
    </source>
</reference>
<dbReference type="GeneID" id="15804039"/>
<keyword evidence="5" id="KW-1185">Reference proteome</keyword>
<feature type="region of interest" description="Disordered" evidence="2">
    <location>
        <begin position="158"/>
        <end position="238"/>
    </location>
</feature>
<dbReference type="KEGG" id="beq:BEWA_047400"/>
<dbReference type="EMBL" id="ACOU01000007">
    <property type="protein sequence ID" value="EKX72275.1"/>
    <property type="molecule type" value="Genomic_DNA"/>
</dbReference>
<evidence type="ECO:0000313" key="4">
    <source>
        <dbReference type="EMBL" id="EKX72275.1"/>
    </source>
</evidence>
<keyword evidence="1" id="KW-0175">Coiled coil</keyword>